<feature type="domain" description="Carboxylesterase type B" evidence="2">
    <location>
        <begin position="281"/>
        <end position="526"/>
    </location>
</feature>
<dbReference type="Pfam" id="PF00135">
    <property type="entry name" value="COesterase"/>
    <property type="match status" value="2"/>
</dbReference>
<accession>A0A284RPM5</accession>
<dbReference type="Gene3D" id="3.40.50.1820">
    <property type="entry name" value="alpha/beta hydrolase"/>
    <property type="match status" value="2"/>
</dbReference>
<organism evidence="3 4">
    <name type="scientific">Armillaria ostoyae</name>
    <name type="common">Armillaria root rot fungus</name>
    <dbReference type="NCBI Taxonomy" id="47428"/>
    <lineage>
        <taxon>Eukaryota</taxon>
        <taxon>Fungi</taxon>
        <taxon>Dikarya</taxon>
        <taxon>Basidiomycota</taxon>
        <taxon>Agaricomycotina</taxon>
        <taxon>Agaricomycetes</taxon>
        <taxon>Agaricomycetidae</taxon>
        <taxon>Agaricales</taxon>
        <taxon>Marasmiineae</taxon>
        <taxon>Physalacriaceae</taxon>
        <taxon>Armillaria</taxon>
    </lineage>
</organism>
<dbReference type="OMA" id="AQYMIAY"/>
<dbReference type="EMBL" id="FUEG01000012">
    <property type="protein sequence ID" value="SJL10716.1"/>
    <property type="molecule type" value="Genomic_DNA"/>
</dbReference>
<evidence type="ECO:0000256" key="1">
    <source>
        <dbReference type="SAM" id="SignalP"/>
    </source>
</evidence>
<dbReference type="InterPro" id="IPR019819">
    <property type="entry name" value="Carboxylesterase_B_CS"/>
</dbReference>
<reference evidence="4" key="1">
    <citation type="journal article" date="2017" name="Nat. Ecol. Evol.">
        <title>Genome expansion and lineage-specific genetic innovations in the forest pathogenic fungi Armillaria.</title>
        <authorList>
            <person name="Sipos G."/>
            <person name="Prasanna A.N."/>
            <person name="Walter M.C."/>
            <person name="O'Connor E."/>
            <person name="Balint B."/>
            <person name="Krizsan K."/>
            <person name="Kiss B."/>
            <person name="Hess J."/>
            <person name="Varga T."/>
            <person name="Slot J."/>
            <person name="Riley R."/>
            <person name="Boka B."/>
            <person name="Rigling D."/>
            <person name="Barry K."/>
            <person name="Lee J."/>
            <person name="Mihaltcheva S."/>
            <person name="LaButti K."/>
            <person name="Lipzen A."/>
            <person name="Waldron R."/>
            <person name="Moloney N.M."/>
            <person name="Sperisen C."/>
            <person name="Kredics L."/>
            <person name="Vagvoelgyi C."/>
            <person name="Patrignani A."/>
            <person name="Fitzpatrick D."/>
            <person name="Nagy I."/>
            <person name="Doyle S."/>
            <person name="Anderson J.B."/>
            <person name="Grigoriev I.V."/>
            <person name="Gueldener U."/>
            <person name="Muensterkoetter M."/>
            <person name="Nagy L.G."/>
        </authorList>
    </citation>
    <scope>NUCLEOTIDE SEQUENCE [LARGE SCALE GENOMIC DNA]</scope>
    <source>
        <strain evidence="4">C18/9</strain>
    </source>
</reference>
<dbReference type="STRING" id="47428.A0A284RPM5"/>
<dbReference type="Proteomes" id="UP000219338">
    <property type="component" value="Unassembled WGS sequence"/>
</dbReference>
<sequence>MQLLVFYVLSLCTALVSSSPQVQLNRTTLVGSDIAGLKLDFFGGIPYAEPPLGSLRLRPPVLKSHLNAGFFNASSFGLSCLQPGMSNDLISEDCLTINIFRPSGVTERSSLPVLFWTFGGGFDSGSATTFNGSAIVAQSVIRGTPIIYVNFNYRLGPLGFPQGAEAASRGILNLAIRDQLAALEWVQINIGAFGGDKHKACWNIIAIIHHRINNAIGDRLWRECGFYHDVHTVPKPIHIQIFESGSATSSLAFNAQRREDSWTNFVQGIPSCSSFVGTSFTALAEADEQFPFDPTLDGPHGLFPGLPSKLFPRGQFARLPFIAGTNLDEGTLFCPTALNYTNDLLKEIVDTNFSPPTVPSNILDELLALYPDDPSAGSPYNTGNETFGLSPLFKKCAALTGDLMFDSQRRHWIQTASESGVKAFGYRFTQSSPTIPANLGVSHGSEIAFVYGDPGTLNQSASAKALSVAMIDYWVSFATSLDPNDGRGSRRPTWPQYTPKRQVLLQLNGNNLTVIPDDYNKEKIDFIVSEGSTFRHRR</sequence>
<name>A0A284RPM5_ARMOS</name>
<evidence type="ECO:0000259" key="2">
    <source>
        <dbReference type="Pfam" id="PF00135"/>
    </source>
</evidence>
<dbReference type="InterPro" id="IPR050309">
    <property type="entry name" value="Type-B_Carboxylest/Lipase"/>
</dbReference>
<dbReference type="PANTHER" id="PTHR11559">
    <property type="entry name" value="CARBOXYLESTERASE"/>
    <property type="match status" value="1"/>
</dbReference>
<protein>
    <recommendedName>
        <fullName evidence="2">Carboxylesterase type B domain-containing protein</fullName>
    </recommendedName>
</protein>
<dbReference type="SUPFAM" id="SSF53474">
    <property type="entry name" value="alpha/beta-Hydrolases"/>
    <property type="match status" value="1"/>
</dbReference>
<evidence type="ECO:0000313" key="4">
    <source>
        <dbReference type="Proteomes" id="UP000219338"/>
    </source>
</evidence>
<dbReference type="AlphaFoldDB" id="A0A284RPM5"/>
<dbReference type="OrthoDB" id="408631at2759"/>
<evidence type="ECO:0000313" key="3">
    <source>
        <dbReference type="EMBL" id="SJL10716.1"/>
    </source>
</evidence>
<dbReference type="InterPro" id="IPR002018">
    <property type="entry name" value="CarbesteraseB"/>
</dbReference>
<feature type="domain" description="Carboxylesterase type B" evidence="2">
    <location>
        <begin position="19"/>
        <end position="198"/>
    </location>
</feature>
<keyword evidence="4" id="KW-1185">Reference proteome</keyword>
<proteinExistence type="predicted"/>
<dbReference type="InterPro" id="IPR029058">
    <property type="entry name" value="AB_hydrolase_fold"/>
</dbReference>
<dbReference type="PROSITE" id="PS00941">
    <property type="entry name" value="CARBOXYLESTERASE_B_2"/>
    <property type="match status" value="1"/>
</dbReference>
<feature type="signal peptide" evidence="1">
    <location>
        <begin position="1"/>
        <end position="18"/>
    </location>
</feature>
<feature type="chain" id="PRO_5012605761" description="Carboxylesterase type B domain-containing protein" evidence="1">
    <location>
        <begin position="19"/>
        <end position="538"/>
    </location>
</feature>
<keyword evidence="1" id="KW-0732">Signal</keyword>
<gene>
    <name evidence="3" type="ORF">ARMOST_14109</name>
</gene>